<evidence type="ECO:0000313" key="2">
    <source>
        <dbReference type="EMBL" id="MDO7846493.1"/>
    </source>
</evidence>
<gene>
    <name evidence="2" type="ORF">Q5H92_09000</name>
</gene>
<sequence>MDFPRTFLKLLAVLLALIVGGVALFGCAVLLPNRPRARRHPTLEQARRWVEYNNEPRQRNKRYYRAYPR</sequence>
<comment type="caution">
    <text evidence="2">The sequence shown here is derived from an EMBL/GenBank/DDBJ whole genome shotgun (WGS) entry which is preliminary data.</text>
</comment>
<dbReference type="EMBL" id="JAUQSX010000004">
    <property type="protein sequence ID" value="MDO7846493.1"/>
    <property type="molecule type" value="Genomic_DNA"/>
</dbReference>
<keyword evidence="1" id="KW-1133">Transmembrane helix</keyword>
<protein>
    <submittedName>
        <fullName evidence="2">Uncharacterized protein</fullName>
    </submittedName>
</protein>
<feature type="transmembrane region" description="Helical" evidence="1">
    <location>
        <begin position="6"/>
        <end position="31"/>
    </location>
</feature>
<keyword evidence="1" id="KW-0812">Transmembrane</keyword>
<keyword evidence="3" id="KW-1185">Reference proteome</keyword>
<dbReference type="PROSITE" id="PS51257">
    <property type="entry name" value="PROKAR_LIPOPROTEIN"/>
    <property type="match status" value="1"/>
</dbReference>
<dbReference type="RefSeq" id="WP_305011181.1">
    <property type="nucleotide sequence ID" value="NZ_JAUQSX010000004.1"/>
</dbReference>
<dbReference type="Proteomes" id="UP001167796">
    <property type="component" value="Unassembled WGS sequence"/>
</dbReference>
<reference evidence="2" key="1">
    <citation type="submission" date="2023-07" db="EMBL/GenBank/DDBJ databases">
        <authorList>
            <person name="Kim M.K."/>
        </authorList>
    </citation>
    <scope>NUCLEOTIDE SEQUENCE</scope>
    <source>
        <strain evidence="2">M29</strain>
    </source>
</reference>
<proteinExistence type="predicted"/>
<evidence type="ECO:0000256" key="1">
    <source>
        <dbReference type="SAM" id="Phobius"/>
    </source>
</evidence>
<evidence type="ECO:0000313" key="3">
    <source>
        <dbReference type="Proteomes" id="UP001167796"/>
    </source>
</evidence>
<name>A0ABT9A9H5_9BACT</name>
<keyword evidence="1" id="KW-0472">Membrane</keyword>
<organism evidence="2 3">
    <name type="scientific">Hymenobacter mellowenesis</name>
    <dbReference type="NCBI Taxonomy" id="3063995"/>
    <lineage>
        <taxon>Bacteria</taxon>
        <taxon>Pseudomonadati</taxon>
        <taxon>Bacteroidota</taxon>
        <taxon>Cytophagia</taxon>
        <taxon>Cytophagales</taxon>
        <taxon>Hymenobacteraceae</taxon>
        <taxon>Hymenobacter</taxon>
    </lineage>
</organism>
<accession>A0ABT9A9H5</accession>